<accession>X0U7F6</accession>
<dbReference type="EMBL" id="BARS01023899">
    <property type="protein sequence ID" value="GAG01729.1"/>
    <property type="molecule type" value="Genomic_DNA"/>
</dbReference>
<dbReference type="AlphaFoldDB" id="X0U7F6"/>
<organism evidence="1">
    <name type="scientific">marine sediment metagenome</name>
    <dbReference type="NCBI Taxonomy" id="412755"/>
    <lineage>
        <taxon>unclassified sequences</taxon>
        <taxon>metagenomes</taxon>
        <taxon>ecological metagenomes</taxon>
    </lineage>
</organism>
<evidence type="ECO:0000313" key="1">
    <source>
        <dbReference type="EMBL" id="GAG01729.1"/>
    </source>
</evidence>
<sequence>MPADMSRILETAQSGFAAQETELSARRAEQVRSVTTRTATGAGDMDETFSLDTRFRLVFVRGHFVGSAGTAAFSISLDSAKGSAYDAGLFTITQAGTDKDVNLRIGDGDNVEPSAWTFQAGDKLRIQWTNPDSGNITWGLEVGLVLAS</sequence>
<name>X0U7F6_9ZZZZ</name>
<reference evidence="1" key="1">
    <citation type="journal article" date="2014" name="Front. Microbiol.">
        <title>High frequency of phylogenetically diverse reductive dehalogenase-homologous genes in deep subseafloor sedimentary metagenomes.</title>
        <authorList>
            <person name="Kawai M."/>
            <person name="Futagami T."/>
            <person name="Toyoda A."/>
            <person name="Takaki Y."/>
            <person name="Nishi S."/>
            <person name="Hori S."/>
            <person name="Arai W."/>
            <person name="Tsubouchi T."/>
            <person name="Morono Y."/>
            <person name="Uchiyama I."/>
            <person name="Ito T."/>
            <person name="Fujiyama A."/>
            <person name="Inagaki F."/>
            <person name="Takami H."/>
        </authorList>
    </citation>
    <scope>NUCLEOTIDE SEQUENCE</scope>
    <source>
        <strain evidence="1">Expedition CK06-06</strain>
    </source>
</reference>
<gene>
    <name evidence="1" type="ORF">S01H1_38015</name>
</gene>
<proteinExistence type="predicted"/>
<protein>
    <submittedName>
        <fullName evidence="1">Uncharacterized protein</fullName>
    </submittedName>
</protein>
<comment type="caution">
    <text evidence="1">The sequence shown here is derived from an EMBL/GenBank/DDBJ whole genome shotgun (WGS) entry which is preliminary data.</text>
</comment>